<feature type="region of interest" description="Disordered" evidence="2">
    <location>
        <begin position="1"/>
        <end position="40"/>
    </location>
</feature>
<feature type="compositionally biased region" description="Basic residues" evidence="2">
    <location>
        <begin position="149"/>
        <end position="158"/>
    </location>
</feature>
<dbReference type="STRING" id="456900.A0A151IET6"/>
<feature type="compositionally biased region" description="Basic residues" evidence="2">
    <location>
        <begin position="26"/>
        <end position="40"/>
    </location>
</feature>
<evidence type="ECO:0000256" key="2">
    <source>
        <dbReference type="SAM" id="MobiDB-lite"/>
    </source>
</evidence>
<dbReference type="OrthoDB" id="7695927at2759"/>
<evidence type="ECO:0000313" key="3">
    <source>
        <dbReference type="EMBL" id="KYM99325.1"/>
    </source>
</evidence>
<evidence type="ECO:0000256" key="1">
    <source>
        <dbReference type="SAM" id="Coils"/>
    </source>
</evidence>
<feature type="region of interest" description="Disordered" evidence="2">
    <location>
        <begin position="449"/>
        <end position="468"/>
    </location>
</feature>
<proteinExistence type="predicted"/>
<reference evidence="3 4" key="1">
    <citation type="submission" date="2016-03" db="EMBL/GenBank/DDBJ databases">
        <title>Cyphomyrmex costatus WGS genome.</title>
        <authorList>
            <person name="Nygaard S."/>
            <person name="Hu H."/>
            <person name="Boomsma J."/>
            <person name="Zhang G."/>
        </authorList>
    </citation>
    <scope>NUCLEOTIDE SEQUENCE [LARGE SCALE GENOMIC DNA]</scope>
    <source>
        <strain evidence="3">MS0001</strain>
        <tissue evidence="3">Whole body</tissue>
    </source>
</reference>
<dbReference type="Proteomes" id="UP000078542">
    <property type="component" value="Unassembled WGS sequence"/>
</dbReference>
<name>A0A151IET6_9HYME</name>
<dbReference type="EMBL" id="KQ977858">
    <property type="protein sequence ID" value="KYM99325.1"/>
    <property type="molecule type" value="Genomic_DNA"/>
</dbReference>
<feature type="region of interest" description="Disordered" evidence="2">
    <location>
        <begin position="146"/>
        <end position="168"/>
    </location>
</feature>
<feature type="compositionally biased region" description="Polar residues" evidence="2">
    <location>
        <begin position="1"/>
        <end position="10"/>
    </location>
</feature>
<feature type="compositionally biased region" description="Acidic residues" evidence="2">
    <location>
        <begin position="595"/>
        <end position="604"/>
    </location>
</feature>
<accession>A0A151IET6</accession>
<protein>
    <submittedName>
        <fullName evidence="3">Uncharacterized protein</fullName>
    </submittedName>
</protein>
<keyword evidence="1" id="KW-0175">Coiled coil</keyword>
<gene>
    <name evidence="3" type="ORF">ALC62_09967</name>
</gene>
<feature type="region of interest" description="Disordered" evidence="2">
    <location>
        <begin position="595"/>
        <end position="614"/>
    </location>
</feature>
<feature type="coiled-coil region" evidence="1">
    <location>
        <begin position="387"/>
        <end position="443"/>
    </location>
</feature>
<dbReference type="KEGG" id="ccoa:108776831"/>
<evidence type="ECO:0000313" key="4">
    <source>
        <dbReference type="Proteomes" id="UP000078542"/>
    </source>
</evidence>
<dbReference type="AlphaFoldDB" id="A0A151IET6"/>
<organism evidence="3 4">
    <name type="scientific">Cyphomyrmex costatus</name>
    <dbReference type="NCBI Taxonomy" id="456900"/>
    <lineage>
        <taxon>Eukaryota</taxon>
        <taxon>Metazoa</taxon>
        <taxon>Ecdysozoa</taxon>
        <taxon>Arthropoda</taxon>
        <taxon>Hexapoda</taxon>
        <taxon>Insecta</taxon>
        <taxon>Pterygota</taxon>
        <taxon>Neoptera</taxon>
        <taxon>Endopterygota</taxon>
        <taxon>Hymenoptera</taxon>
        <taxon>Apocrita</taxon>
        <taxon>Aculeata</taxon>
        <taxon>Formicoidea</taxon>
        <taxon>Formicidae</taxon>
        <taxon>Myrmicinae</taxon>
        <taxon>Cyphomyrmex</taxon>
    </lineage>
</organism>
<feature type="compositionally biased region" description="Basic residues" evidence="2">
    <location>
        <begin position="450"/>
        <end position="466"/>
    </location>
</feature>
<sequence length="649" mass="75027">MAPATSSQRITRQKSREISVNLIPKGKLKPRKTVMNKSSKKVNINARDDSLNLSKKNVSLKNNRTPVRGRLRPRQTRKNYCEDSRLLQKFISSKQQDSRVIIEKLPESVKGNIKVPVYKVIKSPEKSSDREDKDIYDFKFDSNDTKEKTSKKKLRKRNVNKEKGKTIKKTTRKKVFAKTTDHKIVESSKIDVNLSTKIIQNDPALEFVTATTSTKGKNMKKIEANKNIQIPKESVNRNIEKDVESSRVDVDNQTIEILSNDTGDNVEAPRIDINIHEATTLPGTFIEQSKKENIKKPRIISIENANNIIVTTSPPKKTEDTQPFRPKNIFDNKTLSKEHNSTLRSSMLIKTLSPILKTSNTFDCGSPWRPPILTFSKTKHFIQSTPYKNFETKKENKKIKKKSIETNKVMGPNKENIELYKENMELNKENIEIDKENIDMNKENIGQKITGKRKRIASPRKKHAIQKKPPISENQTTQKLPFEVACKFFVQPTPIRISLGEIKNVLLRPNDVVNEDNKQTIEPTHTEVNKSLIEQKKKLVDVANFSDTFDMLSESEKISNVENDVPLFMDLEPSHFSKPPRYSYRRKRIVKFDVSEGDSNEEEKENDKLQQKKKKLTKLEKEREKKINNWIKTINSTFQEIEEYDLVIE</sequence>
<keyword evidence="4" id="KW-1185">Reference proteome</keyword>